<accession>A0A1G5AEQ6</accession>
<evidence type="ECO:0000256" key="1">
    <source>
        <dbReference type="ARBA" id="ARBA00004442"/>
    </source>
</evidence>
<proteinExistence type="inferred from homology"/>
<keyword evidence="9" id="KW-1185">Reference proteome</keyword>
<dbReference type="GO" id="GO:0015562">
    <property type="term" value="F:efflux transmembrane transporter activity"/>
    <property type="evidence" value="ECO:0007669"/>
    <property type="project" value="InterPro"/>
</dbReference>
<organism evidence="8 9">
    <name type="scientific">Desulfoluna spongiiphila</name>
    <dbReference type="NCBI Taxonomy" id="419481"/>
    <lineage>
        <taxon>Bacteria</taxon>
        <taxon>Pseudomonadati</taxon>
        <taxon>Thermodesulfobacteriota</taxon>
        <taxon>Desulfobacteria</taxon>
        <taxon>Desulfobacterales</taxon>
        <taxon>Desulfolunaceae</taxon>
        <taxon>Desulfoluna</taxon>
    </lineage>
</organism>
<dbReference type="InterPro" id="IPR003423">
    <property type="entry name" value="OMP_efflux"/>
</dbReference>
<evidence type="ECO:0000256" key="7">
    <source>
        <dbReference type="ARBA" id="ARBA00023237"/>
    </source>
</evidence>
<dbReference type="Pfam" id="PF02321">
    <property type="entry name" value="OEP"/>
    <property type="match status" value="2"/>
</dbReference>
<keyword evidence="3" id="KW-0813">Transport</keyword>
<evidence type="ECO:0000313" key="8">
    <source>
        <dbReference type="EMBL" id="SCX76356.1"/>
    </source>
</evidence>
<dbReference type="OrthoDB" id="9771205at2"/>
<name>A0A1G5AEQ6_9BACT</name>
<evidence type="ECO:0000256" key="6">
    <source>
        <dbReference type="ARBA" id="ARBA00023136"/>
    </source>
</evidence>
<dbReference type="SUPFAM" id="SSF56954">
    <property type="entry name" value="Outer membrane efflux proteins (OEP)"/>
    <property type="match status" value="1"/>
</dbReference>
<dbReference type="Proteomes" id="UP000198870">
    <property type="component" value="Unassembled WGS sequence"/>
</dbReference>
<keyword evidence="7" id="KW-0998">Cell outer membrane</keyword>
<dbReference type="PANTHER" id="PTHR30026">
    <property type="entry name" value="OUTER MEMBRANE PROTEIN TOLC"/>
    <property type="match status" value="1"/>
</dbReference>
<comment type="subcellular location">
    <subcellularLocation>
        <location evidence="1">Cell outer membrane</location>
    </subcellularLocation>
</comment>
<dbReference type="Gene3D" id="3.40.50.2300">
    <property type="match status" value="2"/>
</dbReference>
<evidence type="ECO:0000313" key="9">
    <source>
        <dbReference type="Proteomes" id="UP000198870"/>
    </source>
</evidence>
<reference evidence="8 9" key="1">
    <citation type="submission" date="2016-10" db="EMBL/GenBank/DDBJ databases">
        <authorList>
            <person name="de Groot N.N."/>
        </authorList>
    </citation>
    <scope>NUCLEOTIDE SEQUENCE [LARGE SCALE GENOMIC DNA]</scope>
    <source>
        <strain evidence="8 9">AA1</strain>
    </source>
</reference>
<dbReference type="STRING" id="419481.SAMN05216233_101111"/>
<protein>
    <submittedName>
        <fullName evidence="8">Outer membrane protein TolC</fullName>
    </submittedName>
</protein>
<dbReference type="GO" id="GO:0009279">
    <property type="term" value="C:cell outer membrane"/>
    <property type="evidence" value="ECO:0007669"/>
    <property type="project" value="UniProtKB-SubCell"/>
</dbReference>
<evidence type="ECO:0000256" key="5">
    <source>
        <dbReference type="ARBA" id="ARBA00022692"/>
    </source>
</evidence>
<dbReference type="AlphaFoldDB" id="A0A1G5AEQ6"/>
<keyword evidence="5" id="KW-0812">Transmembrane</keyword>
<comment type="similarity">
    <text evidence="2">Belongs to the outer membrane factor (OMF) (TC 1.B.17) family.</text>
</comment>
<sequence>MKYPDSGSLNMARQWFLVFVSVVTFAALAGADTLRPAVRVGLVTDGAWERHPEAIELFKKELLSLSDGEFHLSFPEERNLNGRWTQDGIRNALDTLLHAPDVSLVIALGSMSSQDLFKRGLIQKPVVSVFGDSRRGEPLGSGGAGKLHGLGSGANIARELDVYRTLVPFDHLTIVSDGGGGEVVPLQVREYAQKHGIRIHVAGYEPTAAKLIDKIPSVTDAVLVTSLVRMAPGEFKLFCNGLIEKRIPGFSLWGVGDVEEGLLATLTPQFRMDFLARNVAISSLAMLRGESSEALSSYLDEEENLTINGATARALGISFNWGTLGTAVVLNSEPNDGGRSLNLKMAMDEVVRENLDLKVMDKAVAVGKEDVNASRAALLPQVTLGSNATVIDSDRARVSMGQSPERAWTGSATVQQVLYSDIAWASYAAKGYAQDALVHSRESMILDAMNLAAAAYLDVLRAEAVLRIQNDNLKLTRANLERSKVRVSVGAAGPEEVYRWESEIANRQRETLVAESSVLDARSEMNRLMGRPLRARFKAGDIQEEGALPTVGDPRIYDYLDTLGKFGMLRDFLMEESLSFSPELKAINAQKLARQRLLVSSGREYWLPTVSLQGRVAEMLEKGGEGSSGGLGYPDDTNWSVGVSASLQLFSGGGKAAELRQSRQELAKVDIERRDIMKKVRQRTLIATNRIRASYPGIHLSKGAAESARRNLQLVTTAYERGVRSIIDLLDAQNLALVAEQNAVNAVYDFLADLMEVQRAVGYFFLYGGEGERNEWFAQLDAYCKG</sequence>
<dbReference type="GO" id="GO:0015288">
    <property type="term" value="F:porin activity"/>
    <property type="evidence" value="ECO:0007669"/>
    <property type="project" value="TreeGrafter"/>
</dbReference>
<evidence type="ECO:0000256" key="2">
    <source>
        <dbReference type="ARBA" id="ARBA00007613"/>
    </source>
</evidence>
<dbReference type="PANTHER" id="PTHR30026:SF20">
    <property type="entry name" value="OUTER MEMBRANE PROTEIN TOLC"/>
    <property type="match status" value="1"/>
</dbReference>
<evidence type="ECO:0000256" key="4">
    <source>
        <dbReference type="ARBA" id="ARBA00022452"/>
    </source>
</evidence>
<dbReference type="GO" id="GO:1990281">
    <property type="term" value="C:efflux pump complex"/>
    <property type="evidence" value="ECO:0007669"/>
    <property type="project" value="TreeGrafter"/>
</dbReference>
<dbReference type="EMBL" id="FMUX01000001">
    <property type="protein sequence ID" value="SCX76356.1"/>
    <property type="molecule type" value="Genomic_DNA"/>
</dbReference>
<evidence type="ECO:0000256" key="3">
    <source>
        <dbReference type="ARBA" id="ARBA00022448"/>
    </source>
</evidence>
<gene>
    <name evidence="8" type="ORF">SAMN05216233_101111</name>
</gene>
<keyword evidence="4" id="KW-1134">Transmembrane beta strand</keyword>
<dbReference type="Gene3D" id="1.20.1600.10">
    <property type="entry name" value="Outer membrane efflux proteins (OEP)"/>
    <property type="match status" value="1"/>
</dbReference>
<keyword evidence="6" id="KW-0472">Membrane</keyword>
<dbReference type="InterPro" id="IPR051906">
    <property type="entry name" value="TolC-like"/>
</dbReference>